<dbReference type="STRING" id="7168.A0A182NTX2"/>
<dbReference type="Pfam" id="PF09507">
    <property type="entry name" value="CDC27"/>
    <property type="match status" value="1"/>
</dbReference>
<comment type="subcellular location">
    <subcellularLocation>
        <location evidence="1">Nucleus</location>
    </subcellularLocation>
</comment>
<dbReference type="GO" id="GO:0006271">
    <property type="term" value="P:DNA strand elongation involved in DNA replication"/>
    <property type="evidence" value="ECO:0007669"/>
    <property type="project" value="TreeGrafter"/>
</dbReference>
<sequence length="483" mass="53287">MDAELLKTCHSEIGHIVFDANEKVTTRRISNIWNLGSQQSLEVLQKWIELQKGKKELSLQYIIRGVDKSGNVFITLANEDKTERICELFPKCSKMLYSVEVASDVRPLNVSNDNEFSAINLRMDAQKRQIESPAPVSNPPQAPSVKQETKPAKTNMFSMASKAPAKQEKPSPPPPPTKPPVKEEPKTTTSPKKASPKTQSPKKDAKKPATGKGSISSFFSSKPGQTAAAPKPAPAKQEPQSPVPTAAEAAPKKEAKNGPPKADSASKQVEKTRKRTIADDEATEEEEEVIPNTPQEDKKRTDGKKRQSAKKPLLQQRKKSSNPAKKSRIMEICDSSSEEELDGREAAEQRNERLVEFDEEMPEERERAAVEDGSTRKSLSPEKPVENDSNSANRNRGKVKKLVTKTYTDEEGYLITVKDYEMVSEDESTTPETKKEMSAPTAKGKAATNLGSQGKSSSVEKKKETPPTPKTKQGSIMSFFAKK</sequence>
<name>A0A182NTX2_9DIPT</name>
<keyword evidence="4" id="KW-0539">Nucleus</keyword>
<evidence type="ECO:0000256" key="4">
    <source>
        <dbReference type="ARBA" id="ARBA00023242"/>
    </source>
</evidence>
<reference evidence="7" key="1">
    <citation type="submission" date="2013-03" db="EMBL/GenBank/DDBJ databases">
        <title>The Genome Sequence of Anopheles dirus WRAIR2.</title>
        <authorList>
            <consortium name="The Broad Institute Genomics Platform"/>
            <person name="Neafsey D.E."/>
            <person name="Walton C."/>
            <person name="Walker B."/>
            <person name="Young S.K."/>
            <person name="Zeng Q."/>
            <person name="Gargeya S."/>
            <person name="Fitzgerald M."/>
            <person name="Haas B."/>
            <person name="Abouelleil A."/>
            <person name="Allen A.W."/>
            <person name="Alvarado L."/>
            <person name="Arachchi H.M."/>
            <person name="Berlin A.M."/>
            <person name="Chapman S.B."/>
            <person name="Gainer-Dewar J."/>
            <person name="Goldberg J."/>
            <person name="Griggs A."/>
            <person name="Gujja S."/>
            <person name="Hansen M."/>
            <person name="Howarth C."/>
            <person name="Imamovic A."/>
            <person name="Ireland A."/>
            <person name="Larimer J."/>
            <person name="McCowan C."/>
            <person name="Murphy C."/>
            <person name="Pearson M."/>
            <person name="Poon T.W."/>
            <person name="Priest M."/>
            <person name="Roberts A."/>
            <person name="Saif S."/>
            <person name="Shea T."/>
            <person name="Sisk P."/>
            <person name="Sykes S."/>
            <person name="Wortman J."/>
            <person name="Nusbaum C."/>
            <person name="Birren B."/>
        </authorList>
    </citation>
    <scope>NUCLEOTIDE SEQUENCE [LARGE SCALE GENOMIC DNA]</scope>
    <source>
        <strain evidence="7">WRAIR2</strain>
    </source>
</reference>
<dbReference type="PANTHER" id="PTHR17598">
    <property type="entry name" value="DNA POLYMERASE DELTA SUBUNIT 3"/>
    <property type="match status" value="1"/>
</dbReference>
<keyword evidence="7" id="KW-1185">Reference proteome</keyword>
<evidence type="ECO:0000256" key="5">
    <source>
        <dbReference type="SAM" id="MobiDB-lite"/>
    </source>
</evidence>
<dbReference type="InterPro" id="IPR041913">
    <property type="entry name" value="POLD3_sf"/>
</dbReference>
<feature type="compositionally biased region" description="Basic and acidic residues" evidence="5">
    <location>
        <begin position="343"/>
        <end position="356"/>
    </location>
</feature>
<feature type="compositionally biased region" description="Low complexity" evidence="5">
    <location>
        <begin position="187"/>
        <end position="199"/>
    </location>
</feature>
<feature type="compositionally biased region" description="Acidic residues" evidence="5">
    <location>
        <begin position="279"/>
        <end position="289"/>
    </location>
</feature>
<evidence type="ECO:0000256" key="1">
    <source>
        <dbReference type="ARBA" id="ARBA00004123"/>
    </source>
</evidence>
<feature type="compositionally biased region" description="Basic and acidic residues" evidence="5">
    <location>
        <begin position="364"/>
        <end position="386"/>
    </location>
</feature>
<dbReference type="GO" id="GO:0006297">
    <property type="term" value="P:nucleotide-excision repair, DNA gap filling"/>
    <property type="evidence" value="ECO:0007669"/>
    <property type="project" value="TreeGrafter"/>
</dbReference>
<dbReference type="Proteomes" id="UP000075884">
    <property type="component" value="Unassembled WGS sequence"/>
</dbReference>
<dbReference type="AlphaFoldDB" id="A0A182NTX2"/>
<dbReference type="GO" id="GO:0003887">
    <property type="term" value="F:DNA-directed DNA polymerase activity"/>
    <property type="evidence" value="ECO:0007669"/>
    <property type="project" value="TreeGrafter"/>
</dbReference>
<dbReference type="PANTHER" id="PTHR17598:SF13">
    <property type="entry name" value="DNA POLYMERASE DELTA SUBUNIT 3"/>
    <property type="match status" value="1"/>
</dbReference>
<proteinExistence type="predicted"/>
<feature type="region of interest" description="Disordered" evidence="5">
    <location>
        <begin position="130"/>
        <end position="398"/>
    </location>
</feature>
<feature type="compositionally biased region" description="Pro residues" evidence="5">
    <location>
        <begin position="170"/>
        <end position="179"/>
    </location>
</feature>
<dbReference type="InterPro" id="IPR019038">
    <property type="entry name" value="POLD3"/>
</dbReference>
<evidence type="ECO:0000256" key="2">
    <source>
        <dbReference type="ARBA" id="ARBA00017589"/>
    </source>
</evidence>
<dbReference type="GO" id="GO:1904161">
    <property type="term" value="P:DNA synthesis involved in UV-damage excision repair"/>
    <property type="evidence" value="ECO:0007669"/>
    <property type="project" value="TreeGrafter"/>
</dbReference>
<keyword evidence="3" id="KW-0235">DNA replication</keyword>
<feature type="compositionally biased region" description="Low complexity" evidence="5">
    <location>
        <begin position="211"/>
        <end position="249"/>
    </location>
</feature>
<evidence type="ECO:0000256" key="3">
    <source>
        <dbReference type="ARBA" id="ARBA00022705"/>
    </source>
</evidence>
<dbReference type="EnsemblMetazoa" id="ADIR011113-RA">
    <property type="protein sequence ID" value="ADIR011113-PA"/>
    <property type="gene ID" value="ADIR011113"/>
</dbReference>
<reference evidence="6" key="2">
    <citation type="submission" date="2020-05" db="UniProtKB">
        <authorList>
            <consortium name="EnsemblMetazoa"/>
        </authorList>
    </citation>
    <scope>IDENTIFICATION</scope>
    <source>
        <strain evidence="6">WRAIR2</strain>
    </source>
</reference>
<organism evidence="6 7">
    <name type="scientific">Anopheles dirus</name>
    <dbReference type="NCBI Taxonomy" id="7168"/>
    <lineage>
        <taxon>Eukaryota</taxon>
        <taxon>Metazoa</taxon>
        <taxon>Ecdysozoa</taxon>
        <taxon>Arthropoda</taxon>
        <taxon>Hexapoda</taxon>
        <taxon>Insecta</taxon>
        <taxon>Pterygota</taxon>
        <taxon>Neoptera</taxon>
        <taxon>Endopterygota</taxon>
        <taxon>Diptera</taxon>
        <taxon>Nematocera</taxon>
        <taxon>Culicoidea</taxon>
        <taxon>Culicidae</taxon>
        <taxon>Anophelinae</taxon>
        <taxon>Anopheles</taxon>
    </lineage>
</organism>
<dbReference type="GO" id="GO:0043625">
    <property type="term" value="C:delta DNA polymerase complex"/>
    <property type="evidence" value="ECO:0007669"/>
    <property type="project" value="InterPro"/>
</dbReference>
<dbReference type="VEuPathDB" id="VectorBase:ADIR011113"/>
<evidence type="ECO:0000313" key="7">
    <source>
        <dbReference type="Proteomes" id="UP000075884"/>
    </source>
</evidence>
<accession>A0A182NTX2</accession>
<dbReference type="Gene3D" id="3.90.1030.20">
    <property type="entry name" value="DNA polymerase delta, p66 (Cdc27) subunit, wHTH domain"/>
    <property type="match status" value="1"/>
</dbReference>
<feature type="region of interest" description="Disordered" evidence="5">
    <location>
        <begin position="422"/>
        <end position="483"/>
    </location>
</feature>
<protein>
    <recommendedName>
        <fullName evidence="2">DNA polymerase delta subunit 3</fullName>
    </recommendedName>
</protein>
<evidence type="ECO:0000313" key="6">
    <source>
        <dbReference type="EnsemblMetazoa" id="ADIR011113-PA"/>
    </source>
</evidence>